<protein>
    <submittedName>
        <fullName evidence="1">Immunity 49 family protein</fullName>
    </submittedName>
</protein>
<sequence>MPHARRDSASQPADLAHMDALCGYLAPARGHLPRDWPRVTLTKPSTDARLDAALALDAAHAVSPDQRLLRVLLRDDQTAFERALDERLAQHRAGVGGDPAPGSLLPLGAIALAALAVQVHGWDLQGRSAYLPAALLKALSG</sequence>
<name>A0ABZ1QQ33_9ACTN</name>
<proteinExistence type="predicted"/>
<evidence type="ECO:0000313" key="1">
    <source>
        <dbReference type="EMBL" id="WUN84450.1"/>
    </source>
</evidence>
<dbReference type="Pfam" id="PF15575">
    <property type="entry name" value="Imm49"/>
    <property type="match status" value="1"/>
</dbReference>
<reference evidence="1" key="1">
    <citation type="submission" date="2022-10" db="EMBL/GenBank/DDBJ databases">
        <title>The complete genomes of actinobacterial strains from the NBC collection.</title>
        <authorList>
            <person name="Joergensen T.S."/>
            <person name="Alvarez Arevalo M."/>
            <person name="Sterndorff E.B."/>
            <person name="Faurdal D."/>
            <person name="Vuksanovic O."/>
            <person name="Mourched A.-S."/>
            <person name="Charusanti P."/>
            <person name="Shaw S."/>
            <person name="Blin K."/>
            <person name="Weber T."/>
        </authorList>
    </citation>
    <scope>NUCLEOTIDE SEQUENCE</scope>
    <source>
        <strain evidence="1">NBC_00303</strain>
    </source>
</reference>
<keyword evidence="2" id="KW-1185">Reference proteome</keyword>
<dbReference type="InterPro" id="IPR029074">
    <property type="entry name" value="Imm49"/>
</dbReference>
<dbReference type="EMBL" id="CP108036">
    <property type="protein sequence ID" value="WUN84450.1"/>
    <property type="molecule type" value="Genomic_DNA"/>
</dbReference>
<dbReference type="RefSeq" id="WP_328741199.1">
    <property type="nucleotide sequence ID" value="NZ_CP108036.1"/>
</dbReference>
<accession>A0ABZ1QQ33</accession>
<evidence type="ECO:0000313" key="2">
    <source>
        <dbReference type="Proteomes" id="UP001432312"/>
    </source>
</evidence>
<dbReference type="Proteomes" id="UP001432312">
    <property type="component" value="Chromosome"/>
</dbReference>
<dbReference type="GeneID" id="95501262"/>
<gene>
    <name evidence="1" type="ORF">OHA91_34460</name>
</gene>
<organism evidence="1 2">
    <name type="scientific">Streptomyces erythrochromogenes</name>
    <dbReference type="NCBI Taxonomy" id="285574"/>
    <lineage>
        <taxon>Bacteria</taxon>
        <taxon>Bacillati</taxon>
        <taxon>Actinomycetota</taxon>
        <taxon>Actinomycetes</taxon>
        <taxon>Kitasatosporales</taxon>
        <taxon>Streptomycetaceae</taxon>
        <taxon>Streptomyces</taxon>
    </lineage>
</organism>